<feature type="compositionally biased region" description="Polar residues" evidence="1">
    <location>
        <begin position="97"/>
        <end position="113"/>
    </location>
</feature>
<dbReference type="EMBL" id="WOWK01000235">
    <property type="protein sequence ID" value="KAF0315116.1"/>
    <property type="molecule type" value="Genomic_DNA"/>
</dbReference>
<feature type="compositionally biased region" description="Basic residues" evidence="1">
    <location>
        <begin position="353"/>
        <end position="363"/>
    </location>
</feature>
<dbReference type="Proteomes" id="UP000434172">
    <property type="component" value="Unassembled WGS sequence"/>
</dbReference>
<dbReference type="OrthoDB" id="4834644at2759"/>
<comment type="caution">
    <text evidence="2">The sequence shown here is derived from an EMBL/GenBank/DDBJ whole genome shotgun (WGS) entry which is preliminary data.</text>
</comment>
<feature type="compositionally biased region" description="Basic and acidic residues" evidence="1">
    <location>
        <begin position="339"/>
        <end position="352"/>
    </location>
</feature>
<organism evidence="2 3">
    <name type="scientific">Colletotrichum asianum</name>
    <dbReference type="NCBI Taxonomy" id="702518"/>
    <lineage>
        <taxon>Eukaryota</taxon>
        <taxon>Fungi</taxon>
        <taxon>Dikarya</taxon>
        <taxon>Ascomycota</taxon>
        <taxon>Pezizomycotina</taxon>
        <taxon>Sordariomycetes</taxon>
        <taxon>Hypocreomycetidae</taxon>
        <taxon>Glomerellales</taxon>
        <taxon>Glomerellaceae</taxon>
        <taxon>Colletotrichum</taxon>
        <taxon>Colletotrichum gloeosporioides species complex</taxon>
    </lineage>
</organism>
<evidence type="ECO:0000313" key="3">
    <source>
        <dbReference type="Proteomes" id="UP000434172"/>
    </source>
</evidence>
<feature type="region of interest" description="Disordered" evidence="1">
    <location>
        <begin position="69"/>
        <end position="117"/>
    </location>
</feature>
<dbReference type="AlphaFoldDB" id="A0A8H3ZIW6"/>
<feature type="region of interest" description="Disordered" evidence="1">
    <location>
        <begin position="338"/>
        <end position="363"/>
    </location>
</feature>
<evidence type="ECO:0000313" key="2">
    <source>
        <dbReference type="EMBL" id="KAF0315116.1"/>
    </source>
</evidence>
<feature type="compositionally biased region" description="Basic and acidic residues" evidence="1">
    <location>
        <begin position="73"/>
        <end position="82"/>
    </location>
</feature>
<name>A0A8H3ZIW6_9PEZI</name>
<proteinExistence type="predicted"/>
<keyword evidence="3" id="KW-1185">Reference proteome</keyword>
<evidence type="ECO:0000256" key="1">
    <source>
        <dbReference type="SAM" id="MobiDB-lite"/>
    </source>
</evidence>
<protein>
    <submittedName>
        <fullName evidence="2">Uncharacterized protein</fullName>
    </submittedName>
</protein>
<accession>A0A8H3ZIW6</accession>
<sequence length="363" mass="40578">MAAQSSESLSLRQLQRLHPRERLQVHPLLWTSRHLDLLGCPFVDAPPITASLPRSSQDTCRDGVRIVASSKPSLHEMHDPAGRRNAPCRSRRPLSDLDSNIGTNQPDTKQHSALTLPPPPSLPEHARWAKVLAGSSILSVKEAMVRALFLKRAAPAKPTSTPCVLHFETNRIRLRGLYLGANPTSVPSHKPTESSISYLDASSIRDARSKYLKDSCQAWNSITRSLYNTRLSVLQRGQRAHDSYVTAILIAMAQHQCRSAPGKSIYRVHVLLSDVDNKSRMIIYTAEIPNSFLDKLAHPRRRPPPSAAFQVQARTIEYAPYATFQQRLSQALIPCGTKRVRDPDSDNGDHEHHVHKRRRADNG</sequence>
<reference evidence="2 3" key="1">
    <citation type="submission" date="2019-12" db="EMBL/GenBank/DDBJ databases">
        <title>A genome sequence resource for the geographically widespread anthracnose pathogen Colletotrichum asianum.</title>
        <authorList>
            <person name="Meng Y."/>
        </authorList>
    </citation>
    <scope>NUCLEOTIDE SEQUENCE [LARGE SCALE GENOMIC DNA]</scope>
    <source>
        <strain evidence="2 3">ICMP 18580</strain>
    </source>
</reference>
<gene>
    <name evidence="2" type="ORF">GQ607_017655</name>
</gene>